<sequence length="248" mass="28015">MRFFVMYYIIQKSKLLIFQMPTITLPASPLQNTGTPLLRESAYAQLRADILSCELPPGAEIREAELAARFQVSKSPVRDALMRLEREGLVISTPRQGYRVAPISVTDVQDMFHLRAALERACMERIVRNASDAQLQALESFRQFDPAQWSDGFVGYNRSFHHTLAALGGNLRMQNHLIDLIDQMERAVRVSVSNVKKGNPESLVDEHCQLIDALQQRKTKRAERAAEQHISAAAKRVNDAISRFAIVN</sequence>
<keyword evidence="6" id="KW-1185">Reference proteome</keyword>
<accession>A0ABP7SMU1</accession>
<dbReference type="SMART" id="SM00895">
    <property type="entry name" value="FCD"/>
    <property type="match status" value="1"/>
</dbReference>
<evidence type="ECO:0000256" key="1">
    <source>
        <dbReference type="ARBA" id="ARBA00023015"/>
    </source>
</evidence>
<organism evidence="5 6">
    <name type="scientific">Actimicrobium antarcticum</name>
    <dbReference type="NCBI Taxonomy" id="1051899"/>
    <lineage>
        <taxon>Bacteria</taxon>
        <taxon>Pseudomonadati</taxon>
        <taxon>Pseudomonadota</taxon>
        <taxon>Betaproteobacteria</taxon>
        <taxon>Burkholderiales</taxon>
        <taxon>Oxalobacteraceae</taxon>
        <taxon>Actimicrobium</taxon>
    </lineage>
</organism>
<dbReference type="Pfam" id="PF07729">
    <property type="entry name" value="FCD"/>
    <property type="match status" value="1"/>
</dbReference>
<dbReference type="SUPFAM" id="SSF48008">
    <property type="entry name" value="GntR ligand-binding domain-like"/>
    <property type="match status" value="1"/>
</dbReference>
<proteinExistence type="predicted"/>
<dbReference type="InterPro" id="IPR036388">
    <property type="entry name" value="WH-like_DNA-bd_sf"/>
</dbReference>
<dbReference type="Gene3D" id="1.10.10.10">
    <property type="entry name" value="Winged helix-like DNA-binding domain superfamily/Winged helix DNA-binding domain"/>
    <property type="match status" value="1"/>
</dbReference>
<dbReference type="EMBL" id="BAAAZE010000003">
    <property type="protein sequence ID" value="GAA4013975.1"/>
    <property type="molecule type" value="Genomic_DNA"/>
</dbReference>
<evidence type="ECO:0000259" key="4">
    <source>
        <dbReference type="PROSITE" id="PS50949"/>
    </source>
</evidence>
<dbReference type="InterPro" id="IPR008920">
    <property type="entry name" value="TF_FadR/GntR_C"/>
</dbReference>
<dbReference type="Gene3D" id="1.20.120.530">
    <property type="entry name" value="GntR ligand-binding domain-like"/>
    <property type="match status" value="1"/>
</dbReference>
<protein>
    <submittedName>
        <fullName evidence="5">GntR family transcriptional regulator</fullName>
    </submittedName>
</protein>
<dbReference type="PANTHER" id="PTHR43537">
    <property type="entry name" value="TRANSCRIPTIONAL REGULATOR, GNTR FAMILY"/>
    <property type="match status" value="1"/>
</dbReference>
<dbReference type="SUPFAM" id="SSF46785">
    <property type="entry name" value="Winged helix' DNA-binding domain"/>
    <property type="match status" value="1"/>
</dbReference>
<dbReference type="InterPro" id="IPR036390">
    <property type="entry name" value="WH_DNA-bd_sf"/>
</dbReference>
<dbReference type="SMART" id="SM00345">
    <property type="entry name" value="HTH_GNTR"/>
    <property type="match status" value="1"/>
</dbReference>
<dbReference type="CDD" id="cd07377">
    <property type="entry name" value="WHTH_GntR"/>
    <property type="match status" value="1"/>
</dbReference>
<reference evidence="6" key="1">
    <citation type="journal article" date="2019" name="Int. J. Syst. Evol. Microbiol.">
        <title>The Global Catalogue of Microorganisms (GCM) 10K type strain sequencing project: providing services to taxonomists for standard genome sequencing and annotation.</title>
        <authorList>
            <consortium name="The Broad Institute Genomics Platform"/>
            <consortium name="The Broad Institute Genome Sequencing Center for Infectious Disease"/>
            <person name="Wu L."/>
            <person name="Ma J."/>
        </authorList>
    </citation>
    <scope>NUCLEOTIDE SEQUENCE [LARGE SCALE GENOMIC DNA]</scope>
    <source>
        <strain evidence="6">JCM 16673</strain>
    </source>
</reference>
<dbReference type="InterPro" id="IPR011711">
    <property type="entry name" value="GntR_C"/>
</dbReference>
<dbReference type="Pfam" id="PF00392">
    <property type="entry name" value="GntR"/>
    <property type="match status" value="1"/>
</dbReference>
<gene>
    <name evidence="5" type="ORF">GCM10022212_05240</name>
</gene>
<evidence type="ECO:0000256" key="3">
    <source>
        <dbReference type="ARBA" id="ARBA00023163"/>
    </source>
</evidence>
<dbReference type="PROSITE" id="PS50949">
    <property type="entry name" value="HTH_GNTR"/>
    <property type="match status" value="1"/>
</dbReference>
<comment type="caution">
    <text evidence="5">The sequence shown here is derived from an EMBL/GenBank/DDBJ whole genome shotgun (WGS) entry which is preliminary data.</text>
</comment>
<evidence type="ECO:0000313" key="5">
    <source>
        <dbReference type="EMBL" id="GAA4013975.1"/>
    </source>
</evidence>
<keyword evidence="1" id="KW-0805">Transcription regulation</keyword>
<dbReference type="Proteomes" id="UP001501353">
    <property type="component" value="Unassembled WGS sequence"/>
</dbReference>
<feature type="domain" description="HTH gntR-type" evidence="4">
    <location>
        <begin position="36"/>
        <end position="103"/>
    </location>
</feature>
<name>A0ABP7SMU1_9BURK</name>
<evidence type="ECO:0000313" key="6">
    <source>
        <dbReference type="Proteomes" id="UP001501353"/>
    </source>
</evidence>
<keyword evidence="3" id="KW-0804">Transcription</keyword>
<keyword evidence="2" id="KW-0238">DNA-binding</keyword>
<dbReference type="PANTHER" id="PTHR43537:SF45">
    <property type="entry name" value="GNTR FAMILY REGULATORY PROTEIN"/>
    <property type="match status" value="1"/>
</dbReference>
<evidence type="ECO:0000256" key="2">
    <source>
        <dbReference type="ARBA" id="ARBA00023125"/>
    </source>
</evidence>
<dbReference type="InterPro" id="IPR000524">
    <property type="entry name" value="Tscrpt_reg_HTH_GntR"/>
</dbReference>